<keyword evidence="2 3" id="KW-0378">Hydrolase</keyword>
<dbReference type="GO" id="GO:0006637">
    <property type="term" value="P:acyl-CoA metabolic process"/>
    <property type="evidence" value="ECO:0007669"/>
    <property type="project" value="TreeGrafter"/>
</dbReference>
<dbReference type="PANTHER" id="PTHR11049">
    <property type="entry name" value="ACYL COENZYME A THIOESTER HYDROLASE"/>
    <property type="match status" value="1"/>
</dbReference>
<dbReference type="InterPro" id="IPR006683">
    <property type="entry name" value="Thioestr_dom"/>
</dbReference>
<evidence type="ECO:0000256" key="3">
    <source>
        <dbReference type="PROSITE-ProRule" id="PRU01106"/>
    </source>
</evidence>
<sequence>MNAKKVSDSINHMNELVLPNDTNTFGNLMGGRLMYWMDIAAAYCASKHCNTPVVTASVDNISFKNPIKLGHYVHIEAKVTRAFNTSMEIHLKVWGEDTLHQFKYESNEAYFTFVSLDPNDRPRTVPEVIPETEAEKELYDGALRRRQLRLILGGKMKPDDATELKALFNGKG</sequence>
<evidence type="ECO:0000313" key="6">
    <source>
        <dbReference type="Proteomes" id="UP000426027"/>
    </source>
</evidence>
<evidence type="ECO:0000313" key="5">
    <source>
        <dbReference type="EMBL" id="QGW28536.1"/>
    </source>
</evidence>
<dbReference type="PROSITE" id="PS51770">
    <property type="entry name" value="HOTDOG_ACOT"/>
    <property type="match status" value="1"/>
</dbReference>
<dbReference type="GO" id="GO:0052816">
    <property type="term" value="F:long-chain fatty acyl-CoA hydrolase activity"/>
    <property type="evidence" value="ECO:0007669"/>
    <property type="project" value="TreeGrafter"/>
</dbReference>
<dbReference type="EMBL" id="CP046566">
    <property type="protein sequence ID" value="QGW28536.1"/>
    <property type="molecule type" value="Genomic_DNA"/>
</dbReference>
<organism evidence="5 6">
    <name type="scientific">Phnomibacter ginsenosidimutans</name>
    <dbReference type="NCBI Taxonomy" id="2676868"/>
    <lineage>
        <taxon>Bacteria</taxon>
        <taxon>Pseudomonadati</taxon>
        <taxon>Bacteroidota</taxon>
        <taxon>Chitinophagia</taxon>
        <taxon>Chitinophagales</taxon>
        <taxon>Chitinophagaceae</taxon>
        <taxon>Phnomibacter</taxon>
    </lineage>
</organism>
<name>A0A6I6G776_9BACT</name>
<comment type="similarity">
    <text evidence="1">Belongs to the acyl coenzyme A hydrolase family.</text>
</comment>
<protein>
    <submittedName>
        <fullName evidence="5">Acyl-CoA thioesterase</fullName>
    </submittedName>
</protein>
<reference evidence="5 6" key="1">
    <citation type="submission" date="2019-11" db="EMBL/GenBank/DDBJ databases">
        <authorList>
            <person name="Im W.T."/>
        </authorList>
    </citation>
    <scope>NUCLEOTIDE SEQUENCE [LARGE SCALE GENOMIC DNA]</scope>
    <source>
        <strain evidence="5 6">SB-02</strain>
    </source>
</reference>
<dbReference type="Pfam" id="PF03061">
    <property type="entry name" value="4HBT"/>
    <property type="match status" value="1"/>
</dbReference>
<dbReference type="InterPro" id="IPR033120">
    <property type="entry name" value="HOTDOG_ACOT"/>
</dbReference>
<evidence type="ECO:0000256" key="1">
    <source>
        <dbReference type="ARBA" id="ARBA00010458"/>
    </source>
</evidence>
<dbReference type="InterPro" id="IPR029069">
    <property type="entry name" value="HotDog_dom_sf"/>
</dbReference>
<dbReference type="KEGG" id="fls:GLV81_10880"/>
<dbReference type="RefSeq" id="WP_157478889.1">
    <property type="nucleotide sequence ID" value="NZ_CP046566.1"/>
</dbReference>
<dbReference type="Gene3D" id="3.10.129.10">
    <property type="entry name" value="Hotdog Thioesterase"/>
    <property type="match status" value="1"/>
</dbReference>
<proteinExistence type="inferred from homology"/>
<dbReference type="GO" id="GO:0005737">
    <property type="term" value="C:cytoplasm"/>
    <property type="evidence" value="ECO:0007669"/>
    <property type="project" value="TreeGrafter"/>
</dbReference>
<dbReference type="AlphaFoldDB" id="A0A6I6G776"/>
<gene>
    <name evidence="5" type="ORF">GLV81_10880</name>
</gene>
<dbReference type="SUPFAM" id="SSF54637">
    <property type="entry name" value="Thioesterase/thiol ester dehydrase-isomerase"/>
    <property type="match status" value="1"/>
</dbReference>
<keyword evidence="6" id="KW-1185">Reference proteome</keyword>
<evidence type="ECO:0000259" key="4">
    <source>
        <dbReference type="PROSITE" id="PS51770"/>
    </source>
</evidence>
<feature type="domain" description="HotDog ACOT-type" evidence="4">
    <location>
        <begin position="7"/>
        <end position="119"/>
    </location>
</feature>
<dbReference type="InterPro" id="IPR040170">
    <property type="entry name" value="Cytosol_ACT"/>
</dbReference>
<accession>A0A6I6G776</accession>
<dbReference type="Proteomes" id="UP000426027">
    <property type="component" value="Chromosome"/>
</dbReference>
<dbReference type="CDD" id="cd03442">
    <property type="entry name" value="BFIT_BACH"/>
    <property type="match status" value="1"/>
</dbReference>
<evidence type="ECO:0000256" key="2">
    <source>
        <dbReference type="ARBA" id="ARBA00022801"/>
    </source>
</evidence>